<dbReference type="GO" id="GO:0008033">
    <property type="term" value="P:tRNA processing"/>
    <property type="evidence" value="ECO:0007669"/>
    <property type="project" value="UniProtKB-KW"/>
</dbReference>
<protein>
    <submittedName>
        <fullName evidence="5">Archaeosine synthase subunit alpha</fullName>
        <ecNumber evidence="5">2.6.1.97</ecNumber>
    </submittedName>
</protein>
<gene>
    <name evidence="5" type="primary">arcS</name>
    <name evidence="5" type="ORF">ACFQHK_14585</name>
</gene>
<dbReference type="NCBIfam" id="TIGR00451">
    <property type="entry name" value="unchar_dom_2"/>
    <property type="match status" value="1"/>
</dbReference>
<dbReference type="SUPFAM" id="SSF51713">
    <property type="entry name" value="tRNA-guanine transglycosylase"/>
    <property type="match status" value="1"/>
</dbReference>
<keyword evidence="6" id="KW-1185">Reference proteome</keyword>
<dbReference type="Proteomes" id="UP001596406">
    <property type="component" value="Unassembled WGS sequence"/>
</dbReference>
<keyword evidence="5" id="KW-0032">Aminotransferase</keyword>
<dbReference type="GO" id="GO:0002948">
    <property type="term" value="F:archaeosine synthase activity"/>
    <property type="evidence" value="ECO:0007669"/>
    <property type="project" value="UniProtKB-EC"/>
</dbReference>
<dbReference type="SUPFAM" id="SSF52141">
    <property type="entry name" value="Uracil-DNA glycosylase-like"/>
    <property type="match status" value="1"/>
</dbReference>
<dbReference type="Pfam" id="PF14810">
    <property type="entry name" value="TGT_C2"/>
    <property type="match status" value="1"/>
</dbReference>
<organism evidence="5 6">
    <name type="scientific">Halomarina ordinaria</name>
    <dbReference type="NCBI Taxonomy" id="3033939"/>
    <lineage>
        <taxon>Archaea</taxon>
        <taxon>Methanobacteriati</taxon>
        <taxon>Methanobacteriota</taxon>
        <taxon>Stenosarchaea group</taxon>
        <taxon>Halobacteria</taxon>
        <taxon>Halobacteriales</taxon>
        <taxon>Natronomonadaceae</taxon>
        <taxon>Halomarina</taxon>
    </lineage>
</organism>
<dbReference type="InterPro" id="IPR015947">
    <property type="entry name" value="PUA-like_sf"/>
</dbReference>
<name>A0ABD5UBJ7_9EURY</name>
<proteinExistence type="inferred from homology"/>
<keyword evidence="3" id="KW-0819">tRNA processing</keyword>
<dbReference type="InterPro" id="IPR053418">
    <property type="entry name" value="Archaeosine_synthase_1"/>
</dbReference>
<accession>A0ABD5UBJ7</accession>
<dbReference type="SUPFAM" id="SSF88697">
    <property type="entry name" value="PUA domain-like"/>
    <property type="match status" value="1"/>
</dbReference>
<dbReference type="Gene3D" id="3.40.50.10630">
    <property type="entry name" value="Uracil-DNA glycosylase-like"/>
    <property type="match status" value="1"/>
</dbReference>
<dbReference type="InterPro" id="IPR036511">
    <property type="entry name" value="TGT-like_sf"/>
</dbReference>
<dbReference type="InterPro" id="IPR002478">
    <property type="entry name" value="PUA"/>
</dbReference>
<dbReference type="InterPro" id="IPR004521">
    <property type="entry name" value="Uncharacterised_CHP00451"/>
</dbReference>
<evidence type="ECO:0000313" key="6">
    <source>
        <dbReference type="Proteomes" id="UP001596406"/>
    </source>
</evidence>
<dbReference type="GO" id="GO:0008483">
    <property type="term" value="F:transaminase activity"/>
    <property type="evidence" value="ECO:0007669"/>
    <property type="project" value="UniProtKB-KW"/>
</dbReference>
<dbReference type="Pfam" id="PF01702">
    <property type="entry name" value="TGT"/>
    <property type="match status" value="1"/>
</dbReference>
<dbReference type="PANTHER" id="PTHR46499">
    <property type="entry name" value="QUEUINE TRNA-RIBOSYLTRANSFERASE"/>
    <property type="match status" value="1"/>
</dbReference>
<dbReference type="EC" id="2.6.1.97" evidence="5"/>
<comment type="caution">
    <text evidence="5">The sequence shown here is derived from an EMBL/GenBank/DDBJ whole genome shotgun (WGS) entry which is preliminary data.</text>
</comment>
<comment type="pathway">
    <text evidence="1">tRNA modification; archaeosine-tRNA biosynthesis.</text>
</comment>
<reference evidence="5 6" key="1">
    <citation type="journal article" date="2019" name="Int. J. Syst. Evol. Microbiol.">
        <title>The Global Catalogue of Microorganisms (GCM) 10K type strain sequencing project: providing services to taxonomists for standard genome sequencing and annotation.</title>
        <authorList>
            <consortium name="The Broad Institute Genomics Platform"/>
            <consortium name="The Broad Institute Genome Sequencing Center for Infectious Disease"/>
            <person name="Wu L."/>
            <person name="Ma J."/>
        </authorList>
    </citation>
    <scope>NUCLEOTIDE SEQUENCE [LARGE SCALE GENOMIC DNA]</scope>
    <source>
        <strain evidence="5 6">PSRA2</strain>
    </source>
</reference>
<dbReference type="AlphaFoldDB" id="A0ABD5UBJ7"/>
<comment type="similarity">
    <text evidence="2">Belongs to the archaeosine synthase type 1 family.</text>
</comment>
<dbReference type="InterPro" id="IPR002616">
    <property type="entry name" value="tRNA_ribo_trans-like"/>
</dbReference>
<dbReference type="EMBL" id="JBHSXM010000001">
    <property type="protein sequence ID" value="MFC6837719.1"/>
    <property type="molecule type" value="Genomic_DNA"/>
</dbReference>
<feature type="domain" description="PUA" evidence="4">
    <location>
        <begin position="518"/>
        <end position="585"/>
    </location>
</feature>
<evidence type="ECO:0000256" key="2">
    <source>
        <dbReference type="ARBA" id="ARBA00008906"/>
    </source>
</evidence>
<dbReference type="SUPFAM" id="SSF88802">
    <property type="entry name" value="Pre-PUA domain"/>
    <property type="match status" value="1"/>
</dbReference>
<dbReference type="InterPro" id="IPR036974">
    <property type="entry name" value="PUA_sf"/>
</dbReference>
<dbReference type="NCBIfam" id="NF040592">
    <property type="entry name" value="tRNA_mod_ArcS"/>
    <property type="match status" value="1"/>
</dbReference>
<evidence type="ECO:0000313" key="5">
    <source>
        <dbReference type="EMBL" id="MFC6837719.1"/>
    </source>
</evidence>
<dbReference type="CDD" id="cd21149">
    <property type="entry name" value="PUA_archaeosine_TGT"/>
    <property type="match status" value="1"/>
</dbReference>
<evidence type="ECO:0000256" key="1">
    <source>
        <dbReference type="ARBA" id="ARBA00005030"/>
    </source>
</evidence>
<keyword evidence="5" id="KW-0808">Transferase</keyword>
<dbReference type="RefSeq" id="WP_304449382.1">
    <property type="nucleotide sequence ID" value="NZ_JARRAH010000001.1"/>
</dbReference>
<dbReference type="SMART" id="SM00359">
    <property type="entry name" value="PUA"/>
    <property type="match status" value="1"/>
</dbReference>
<dbReference type="InterPro" id="IPR050076">
    <property type="entry name" value="ArchSynthase1/Queuine_TRR"/>
</dbReference>
<dbReference type="PANTHER" id="PTHR46499:SF2">
    <property type="entry name" value="ARCHAEOSINE SYNTHASE"/>
    <property type="match status" value="1"/>
</dbReference>
<sequence length="586" mass="64247">MTDYFEVHERDGPARVGELRLTEPLVTPALADDVVEDAGSLWPEEHAAPEGDEGVLTVLPHRAFPAGTAPEVQEAFAVDYEDVDFPSAAVVSRATARDAGADAYALSEGAGLRGNARAFVETVIDVREAIPPDTALFLSGVATPANVATLCYAGVDLVDANRAYVRGLEGFYQTADGESFLEDLTELPCACPACQGSREAFTHEDCAEHNVNALRAQLATVRERIRAGRLRDYVEGQARHGAWLTATFRRLDQQYGYVEERTPVLRRDELLAASDDSLRRVEIQRFAERVTSRYHNRFEKPLVLVPCSARKPYSESQSHGQFHDAIGYRAHKVSMTSPIGVVPQELELTYPAQHYDSVVTGQWTETEREFVVEVLARYLANTEYPDYVAHVPPGGYTDIVERAAARAGVEFRYTVTDHPTTDESLAALRTALDGESAYLKRTREHNTVRAIADYQFGGEGTEPAGDALFDDIQTGGRFPSLRVHHEGEQWATLVPQYGTLALTLAGGERWAESDVPTRRVDIDAFVPQGSVLAPGILDASDAIRVGDEVVFEGPRAFGVGRAAMSGDEMARSTRGIAVDVRHVEER</sequence>
<dbReference type="InterPro" id="IPR036895">
    <property type="entry name" value="Uracil-DNA_glycosylase-like_sf"/>
</dbReference>
<evidence type="ECO:0000256" key="3">
    <source>
        <dbReference type="ARBA" id="ARBA00022694"/>
    </source>
</evidence>
<dbReference type="InterPro" id="IPR040777">
    <property type="entry name" value="DUF5591"/>
</dbReference>
<dbReference type="Pfam" id="PF01472">
    <property type="entry name" value="PUA"/>
    <property type="match status" value="1"/>
</dbReference>
<dbReference type="InterPro" id="IPR038250">
    <property type="entry name" value="TGT_C2_sf"/>
</dbReference>
<dbReference type="InterPro" id="IPR029402">
    <property type="entry name" value="TGT_C2"/>
</dbReference>
<dbReference type="Gene3D" id="2.30.130.10">
    <property type="entry name" value="PUA domain"/>
    <property type="match status" value="1"/>
</dbReference>
<dbReference type="Gene3D" id="3.20.20.105">
    <property type="entry name" value="Queuine tRNA-ribosyltransferase-like"/>
    <property type="match status" value="1"/>
</dbReference>
<dbReference type="PROSITE" id="PS50890">
    <property type="entry name" value="PUA"/>
    <property type="match status" value="1"/>
</dbReference>
<evidence type="ECO:0000259" key="4">
    <source>
        <dbReference type="SMART" id="SM00359"/>
    </source>
</evidence>
<dbReference type="Gene3D" id="3.10.450.90">
    <property type="entry name" value="ArcTGT, C2 domain"/>
    <property type="match status" value="1"/>
</dbReference>
<dbReference type="Pfam" id="PF17884">
    <property type="entry name" value="DUF5591"/>
    <property type="match status" value="1"/>
</dbReference>